<name>A0A420I991_9PEZI</name>
<evidence type="ECO:0000313" key="7">
    <source>
        <dbReference type="EMBL" id="RKF66861.1"/>
    </source>
</evidence>
<comment type="similarity">
    <text evidence="2">Belongs to the MAK10 family.</text>
</comment>
<sequence length="749" mass="85932">MSSDALDAVSNKLDRFDVNESRQGPPSFGRTETTQQARLKSNGVLATDITDHFITAVQQLDAGHIVRDHNFTLFESIGALEIMDRKMDSGYLEPGETIQDDFDFLRDLLAEEVIGIIDQLQCHEMAWHMGHPLAQTIFTSLHIDRLLWPCPTSLEDTRFDRGVDDEPTMNRVLRAYCLGLVKTCCYVKHRICEEYFYQDEDFVTHTHSISLLENVEITSVLEFLEETIYLVNSSNYDENHKSALIIRLRLRIEFLRAVENAESINIALESKHWINLKSMISELKISAMYGTSVPSAFSEKLQRKLASTVPPRPTVQVLHEDALNHFERLCLDASAVVETFIILFQSRKPQPSVYVRTLLQHYIFTENNFLGRITMRQFIEENLAKTVLPTHLLLDKSNDEIEVPSDYRYKIAAQMENFRSRAAGSYLDMLRAFCQNRCRIRRALCHTILDWDNLQLDAEEIDRNLQSLTSEDPRTDTMVSADPIWPYPLSSWAYYYKICQMEWIVQLGFELETYQPIEFASMYWYLHYLASNRSHLIEQINCFIVHSYHAAQKEGKITPHSHHEFSDALQFINVTKISLAATGSLASGLSSLLTALKRLSLIQSAPQPYSNDGMRYEVRMKPFFSVNSPESIPFDSFVQLVSQPEKSVDELLNFAMKSIADAKKSFEALTKLTPKESFCRGSNESWIKDVKKSLKACILASVTVFTVAEAFKASKISTQLNLKVKIPKPESSYHYWWIVPTVIPISLEK</sequence>
<dbReference type="PANTHER" id="PTHR21373">
    <property type="entry name" value="GLUCOSE REPRESSIBLE PROTEIN MAK10"/>
    <property type="match status" value="1"/>
</dbReference>
<dbReference type="PANTHER" id="PTHR21373:SF0">
    <property type="entry name" value="N-ALPHA-ACETYLTRANSFERASE 35, NATC AUXILIARY SUBUNIT"/>
    <property type="match status" value="1"/>
</dbReference>
<dbReference type="InterPro" id="IPR057982">
    <property type="entry name" value="TPR_NAA35"/>
</dbReference>
<evidence type="ECO:0000256" key="3">
    <source>
        <dbReference type="ARBA" id="ARBA00022490"/>
    </source>
</evidence>
<evidence type="ECO:0000256" key="4">
    <source>
        <dbReference type="SAM" id="MobiDB-lite"/>
    </source>
</evidence>
<proteinExistence type="inferred from homology"/>
<dbReference type="InterPro" id="IPR007244">
    <property type="entry name" value="Naa35_N"/>
</dbReference>
<comment type="subcellular location">
    <subcellularLocation>
        <location evidence="1">Cytoplasm</location>
    </subcellularLocation>
</comment>
<organism evidence="7 8">
    <name type="scientific">Golovinomyces cichoracearum</name>
    <dbReference type="NCBI Taxonomy" id="62708"/>
    <lineage>
        <taxon>Eukaryota</taxon>
        <taxon>Fungi</taxon>
        <taxon>Dikarya</taxon>
        <taxon>Ascomycota</taxon>
        <taxon>Pezizomycotina</taxon>
        <taxon>Leotiomycetes</taxon>
        <taxon>Erysiphales</taxon>
        <taxon>Erysiphaceae</taxon>
        <taxon>Golovinomyces</taxon>
    </lineage>
</organism>
<keyword evidence="7" id="KW-0808">Transferase</keyword>
<evidence type="ECO:0000313" key="8">
    <source>
        <dbReference type="Proteomes" id="UP000283383"/>
    </source>
</evidence>
<gene>
    <name evidence="7" type="ORF">GcM3_109009</name>
</gene>
<dbReference type="GO" id="GO:0016740">
    <property type="term" value="F:transferase activity"/>
    <property type="evidence" value="ECO:0007669"/>
    <property type="project" value="UniProtKB-KW"/>
</dbReference>
<reference evidence="7 8" key="1">
    <citation type="journal article" date="2018" name="BMC Genomics">
        <title>Comparative genome analyses reveal sequence features reflecting distinct modes of host-adaptation between dicot and monocot powdery mildew.</title>
        <authorList>
            <person name="Wu Y."/>
            <person name="Ma X."/>
            <person name="Pan Z."/>
            <person name="Kale S.D."/>
            <person name="Song Y."/>
            <person name="King H."/>
            <person name="Zhang Q."/>
            <person name="Presley C."/>
            <person name="Deng X."/>
            <person name="Wei C.I."/>
            <person name="Xiao S."/>
        </authorList>
    </citation>
    <scope>NUCLEOTIDE SEQUENCE [LARGE SCALE GENOMIC DNA]</scope>
    <source>
        <strain evidence="7">UMSG3</strain>
    </source>
</reference>
<feature type="region of interest" description="Disordered" evidence="4">
    <location>
        <begin position="16"/>
        <end position="35"/>
    </location>
</feature>
<comment type="caution">
    <text evidence="7">The sequence shown here is derived from an EMBL/GenBank/DDBJ whole genome shotgun (WGS) entry which is preliminary data.</text>
</comment>
<feature type="domain" description="NAA35-like N-terminal" evidence="5">
    <location>
        <begin position="63"/>
        <end position="220"/>
    </location>
</feature>
<dbReference type="STRING" id="62708.A0A420I991"/>
<evidence type="ECO:0000259" key="6">
    <source>
        <dbReference type="Pfam" id="PF25789"/>
    </source>
</evidence>
<dbReference type="Proteomes" id="UP000283383">
    <property type="component" value="Unassembled WGS sequence"/>
</dbReference>
<keyword evidence="8" id="KW-1185">Reference proteome</keyword>
<dbReference type="Pfam" id="PF04112">
    <property type="entry name" value="Mak10"/>
    <property type="match status" value="1"/>
</dbReference>
<accession>A0A420I991</accession>
<protein>
    <submittedName>
        <fullName evidence="7">N-alpha-acetyltransferase 35, NatC auxiliary subunit</fullName>
    </submittedName>
</protein>
<dbReference type="GO" id="GO:0031417">
    <property type="term" value="C:NatC complex"/>
    <property type="evidence" value="ECO:0007669"/>
    <property type="project" value="InterPro"/>
</dbReference>
<feature type="domain" description="NAA35-like TPR repeats" evidence="6">
    <location>
        <begin position="339"/>
        <end position="710"/>
    </location>
</feature>
<dbReference type="Pfam" id="PF25789">
    <property type="entry name" value="TPR_NAA35"/>
    <property type="match status" value="1"/>
</dbReference>
<dbReference type="EMBL" id="MCBQ01010960">
    <property type="protein sequence ID" value="RKF66861.1"/>
    <property type="molecule type" value="Genomic_DNA"/>
</dbReference>
<dbReference type="AlphaFoldDB" id="A0A420I991"/>
<evidence type="ECO:0000256" key="1">
    <source>
        <dbReference type="ARBA" id="ARBA00004496"/>
    </source>
</evidence>
<evidence type="ECO:0000259" key="5">
    <source>
        <dbReference type="Pfam" id="PF04112"/>
    </source>
</evidence>
<dbReference type="InterPro" id="IPR057983">
    <property type="entry name" value="NAA35-like_N"/>
</dbReference>
<keyword evidence="3" id="KW-0963">Cytoplasm</keyword>
<evidence type="ECO:0000256" key="2">
    <source>
        <dbReference type="ARBA" id="ARBA00006289"/>
    </source>
</evidence>